<dbReference type="AlphaFoldDB" id="A0A9W8B771"/>
<reference evidence="1" key="1">
    <citation type="submission" date="2022-07" db="EMBL/GenBank/DDBJ databases">
        <title>Phylogenomic reconstructions and comparative analyses of Kickxellomycotina fungi.</title>
        <authorList>
            <person name="Reynolds N.K."/>
            <person name="Stajich J.E."/>
            <person name="Barry K."/>
            <person name="Grigoriev I.V."/>
            <person name="Crous P."/>
            <person name="Smith M.E."/>
        </authorList>
    </citation>
    <scope>NUCLEOTIDE SEQUENCE</scope>
    <source>
        <strain evidence="1">IMI 214461</strain>
    </source>
</reference>
<comment type="caution">
    <text evidence="1">The sequence shown here is derived from an EMBL/GenBank/DDBJ whole genome shotgun (WGS) entry which is preliminary data.</text>
</comment>
<proteinExistence type="predicted"/>
<keyword evidence="2" id="KW-1185">Reference proteome</keyword>
<sequence length="192" mass="21627">MFAHLPSQLALLSPRRAIRRFACLAVRVDYGTLRTTTEELHALFERVGNVWDVTQVESTTSGRLLKTAMVRFYHGEYTPGATPDAAPILPPPTPEDVSALKAVVARALTELEKTELNGAKLRVRESFNDDPNQLHEWYDDMAIAKKSAITLQRRNVFQTNPFLSQAHEDDDYRQGFMAGFKLGTKDGSKYRS</sequence>
<evidence type="ECO:0008006" key="3">
    <source>
        <dbReference type="Google" id="ProtNLM"/>
    </source>
</evidence>
<protein>
    <recommendedName>
        <fullName evidence="3">RRM domain-containing protein</fullName>
    </recommendedName>
</protein>
<dbReference type="Gene3D" id="3.30.70.330">
    <property type="match status" value="1"/>
</dbReference>
<evidence type="ECO:0000313" key="1">
    <source>
        <dbReference type="EMBL" id="KAJ1997828.1"/>
    </source>
</evidence>
<dbReference type="Proteomes" id="UP001150907">
    <property type="component" value="Unassembled WGS sequence"/>
</dbReference>
<evidence type="ECO:0000313" key="2">
    <source>
        <dbReference type="Proteomes" id="UP001150907"/>
    </source>
</evidence>
<accession>A0A9W8B771</accession>
<dbReference type="OrthoDB" id="3800936at2759"/>
<dbReference type="CDD" id="cd00590">
    <property type="entry name" value="RRM_SF"/>
    <property type="match status" value="1"/>
</dbReference>
<organism evidence="1 2">
    <name type="scientific">Coemansia thaxteri</name>
    <dbReference type="NCBI Taxonomy" id="2663907"/>
    <lineage>
        <taxon>Eukaryota</taxon>
        <taxon>Fungi</taxon>
        <taxon>Fungi incertae sedis</taxon>
        <taxon>Zoopagomycota</taxon>
        <taxon>Kickxellomycotina</taxon>
        <taxon>Kickxellomycetes</taxon>
        <taxon>Kickxellales</taxon>
        <taxon>Kickxellaceae</taxon>
        <taxon>Coemansia</taxon>
    </lineage>
</organism>
<gene>
    <name evidence="1" type="ORF">H4R26_005685</name>
</gene>
<dbReference type="EMBL" id="JANBQF010001182">
    <property type="protein sequence ID" value="KAJ1997828.1"/>
    <property type="molecule type" value="Genomic_DNA"/>
</dbReference>
<name>A0A9W8B771_9FUNG</name>
<dbReference type="InterPro" id="IPR012677">
    <property type="entry name" value="Nucleotide-bd_a/b_plait_sf"/>
</dbReference>